<accession>A0A9W8JTU8</accession>
<dbReference type="OrthoDB" id="2020419at2759"/>
<sequence>MHDLAARYAPPNPYLVVQWRMETVDPGVLEDCARNLVDLLVRLLRDIELGADITTVWFASDYPHPISQQVPTTTQTPLVAKSGTFKDFDVRHDAAIEILKKSFHQQGELGEWKLTDFIESFELDKRGETELTQDLGVFGILDKLVSKNASLFVSGSGQCSRKR</sequence>
<dbReference type="EMBL" id="JANKHO010000975">
    <property type="protein sequence ID" value="KAJ3504692.1"/>
    <property type="molecule type" value="Genomic_DNA"/>
</dbReference>
<evidence type="ECO:0000313" key="2">
    <source>
        <dbReference type="Proteomes" id="UP001148786"/>
    </source>
</evidence>
<dbReference type="Proteomes" id="UP001148786">
    <property type="component" value="Unassembled WGS sequence"/>
</dbReference>
<evidence type="ECO:0000313" key="1">
    <source>
        <dbReference type="EMBL" id="KAJ3504692.1"/>
    </source>
</evidence>
<reference evidence="1" key="1">
    <citation type="submission" date="2022-07" db="EMBL/GenBank/DDBJ databases">
        <title>Genome Sequence of Agrocybe chaxingu.</title>
        <authorList>
            <person name="Buettner E."/>
        </authorList>
    </citation>
    <scope>NUCLEOTIDE SEQUENCE</scope>
    <source>
        <strain evidence="1">MP-N11</strain>
    </source>
</reference>
<name>A0A9W8JTU8_9AGAR</name>
<proteinExistence type="predicted"/>
<comment type="caution">
    <text evidence="1">The sequence shown here is derived from an EMBL/GenBank/DDBJ whole genome shotgun (WGS) entry which is preliminary data.</text>
</comment>
<protein>
    <submittedName>
        <fullName evidence="1">Uncharacterized protein</fullName>
    </submittedName>
</protein>
<keyword evidence="2" id="KW-1185">Reference proteome</keyword>
<organism evidence="1 2">
    <name type="scientific">Agrocybe chaxingu</name>
    <dbReference type="NCBI Taxonomy" id="84603"/>
    <lineage>
        <taxon>Eukaryota</taxon>
        <taxon>Fungi</taxon>
        <taxon>Dikarya</taxon>
        <taxon>Basidiomycota</taxon>
        <taxon>Agaricomycotina</taxon>
        <taxon>Agaricomycetes</taxon>
        <taxon>Agaricomycetidae</taxon>
        <taxon>Agaricales</taxon>
        <taxon>Agaricineae</taxon>
        <taxon>Strophariaceae</taxon>
        <taxon>Agrocybe</taxon>
    </lineage>
</organism>
<gene>
    <name evidence="1" type="ORF">NLJ89_g7800</name>
</gene>
<dbReference type="AlphaFoldDB" id="A0A9W8JTU8"/>